<name>A0ABY6DCM3_9RHOB</name>
<dbReference type="RefSeq" id="WP_165191987.1">
    <property type="nucleotide sequence ID" value="NZ_CP106738.1"/>
</dbReference>
<reference evidence="1" key="1">
    <citation type="submission" date="2022-10" db="EMBL/GenBank/DDBJ databases">
        <title>Roseovarius pelagicus sp. nov., isolated from Arctic seawater.</title>
        <authorList>
            <person name="Hong Y.W."/>
            <person name="Hwang C.Y."/>
        </authorList>
    </citation>
    <scope>NUCLEOTIDE SEQUENCE</scope>
    <source>
        <strain evidence="1">HL-MP18</strain>
    </source>
</reference>
<proteinExistence type="predicted"/>
<keyword evidence="2" id="KW-1185">Reference proteome</keyword>
<dbReference type="EMBL" id="CP106738">
    <property type="protein sequence ID" value="UXX83896.1"/>
    <property type="molecule type" value="Genomic_DNA"/>
</dbReference>
<sequence>MFARPFSTTSPRHSRLFELIRQGDFATLVNARREDTEPFDARAYALFLERAQRSLR</sequence>
<accession>A0ABY6DCM3</accession>
<protein>
    <submittedName>
        <fullName evidence="1">Uncharacterized protein</fullName>
    </submittedName>
</protein>
<evidence type="ECO:0000313" key="2">
    <source>
        <dbReference type="Proteomes" id="UP001064087"/>
    </source>
</evidence>
<organism evidence="1 2">
    <name type="scientific">Roseovarius pelagicus</name>
    <dbReference type="NCBI Taxonomy" id="2980108"/>
    <lineage>
        <taxon>Bacteria</taxon>
        <taxon>Pseudomonadati</taxon>
        <taxon>Pseudomonadota</taxon>
        <taxon>Alphaproteobacteria</taxon>
        <taxon>Rhodobacterales</taxon>
        <taxon>Roseobacteraceae</taxon>
        <taxon>Roseovarius</taxon>
    </lineage>
</organism>
<evidence type="ECO:0000313" key="1">
    <source>
        <dbReference type="EMBL" id="UXX83896.1"/>
    </source>
</evidence>
<dbReference type="Proteomes" id="UP001064087">
    <property type="component" value="Chromosome"/>
</dbReference>
<gene>
    <name evidence="1" type="ORF">N7U68_04345</name>
</gene>